<dbReference type="NCBIfam" id="NF003971">
    <property type="entry name" value="PRK05465.1"/>
    <property type="match status" value="1"/>
</dbReference>
<organism evidence="6 7">
    <name type="scientific">Marinobacter oulmenensis</name>
    <dbReference type="NCBI Taxonomy" id="643747"/>
    <lineage>
        <taxon>Bacteria</taxon>
        <taxon>Pseudomonadati</taxon>
        <taxon>Pseudomonadota</taxon>
        <taxon>Gammaproteobacteria</taxon>
        <taxon>Pseudomonadales</taxon>
        <taxon>Marinobacteraceae</taxon>
        <taxon>Marinobacter</taxon>
    </lineage>
</organism>
<dbReference type="Gene3D" id="1.10.30.40">
    <property type="entry name" value="Ethanolamine ammonia-lyase light chain (EutC), N-terminal domain"/>
    <property type="match status" value="1"/>
</dbReference>
<dbReference type="UniPathway" id="UPA00560"/>
<evidence type="ECO:0000256" key="2">
    <source>
        <dbReference type="ARBA" id="ARBA00023239"/>
    </source>
</evidence>
<feature type="binding site" evidence="5">
    <location>
        <position position="165"/>
    </location>
    <ligand>
        <name>adenosylcob(III)alamin</name>
        <dbReference type="ChEBI" id="CHEBI:18408"/>
    </ligand>
</feature>
<dbReference type="Gene3D" id="3.40.50.11240">
    <property type="entry name" value="Ethanolamine ammonia-lyase light chain (EutC)"/>
    <property type="match status" value="1"/>
</dbReference>
<dbReference type="AlphaFoldDB" id="A0A840UBT3"/>
<dbReference type="GO" id="GO:0008851">
    <property type="term" value="F:ethanolamine ammonia-lyase activity"/>
    <property type="evidence" value="ECO:0007669"/>
    <property type="project" value="UniProtKB-UniRule"/>
</dbReference>
<dbReference type="PANTHER" id="PTHR39330">
    <property type="entry name" value="ETHANOLAMINE AMMONIA-LYASE LIGHT CHAIN"/>
    <property type="match status" value="1"/>
</dbReference>
<sequence length="273" mass="29195">MTDPVERNPAVADPWQDLRRITRARIALGHAGASQPTRAHLEFQLAHAKARDAVHTALDGAALVDGVDRLGVPCCEVESQAPDRVTYLTRPDLGRQLSERSVGCLEKMGAGPDAPPPDLAIVLADGLSARAVQDHGLAMLERLLKVAADNHWSVAPVVIANQARVALGDDIGERLNARLLVMLIGERPGLSSPDSLGAYLTYAPRQGLHDDARNCISNIRPEGLGYGAAAFRLEALMKGSISRQLSGVSLKDDSEPMVVEEDKARIGNFLTGQ</sequence>
<dbReference type="PIRSF" id="PIRSF018982">
    <property type="entry name" value="EutC"/>
    <property type="match status" value="1"/>
</dbReference>
<dbReference type="GO" id="GO:0046336">
    <property type="term" value="P:ethanolamine catabolic process"/>
    <property type="evidence" value="ECO:0007669"/>
    <property type="project" value="UniProtKB-UniRule"/>
</dbReference>
<keyword evidence="3 5" id="KW-0170">Cobalt</keyword>
<comment type="subunit">
    <text evidence="5">The basic unit is a heterodimer which dimerizes to form tetramers. The heterotetramers trimerize; 6 large subunits form a core ring with 6 small subunits projecting outwards.</text>
</comment>
<dbReference type="EMBL" id="JACHFE010000008">
    <property type="protein sequence ID" value="MBB5322482.1"/>
    <property type="molecule type" value="Genomic_DNA"/>
</dbReference>
<keyword evidence="2 5" id="KW-0456">Lyase</keyword>
<evidence type="ECO:0000256" key="3">
    <source>
        <dbReference type="ARBA" id="ARBA00023285"/>
    </source>
</evidence>
<evidence type="ECO:0000256" key="1">
    <source>
        <dbReference type="ARBA" id="ARBA00022628"/>
    </source>
</evidence>
<evidence type="ECO:0000256" key="4">
    <source>
        <dbReference type="ARBA" id="ARBA00024446"/>
    </source>
</evidence>
<dbReference type="RefSeq" id="WP_183705707.1">
    <property type="nucleotide sequence ID" value="NZ_JACHFE010000008.1"/>
</dbReference>
<dbReference type="InterPro" id="IPR042255">
    <property type="entry name" value="EutC_N"/>
</dbReference>
<keyword evidence="4 5" id="KW-1283">Bacterial microcompartment</keyword>
<gene>
    <name evidence="5" type="primary">eutC</name>
    <name evidence="6" type="ORF">HNR38_002983</name>
</gene>
<comment type="cofactor">
    <cofactor evidence="5">
        <name>adenosylcob(III)alamin</name>
        <dbReference type="ChEBI" id="CHEBI:18408"/>
    </cofactor>
    <text evidence="5">Binds between the large and small subunits.</text>
</comment>
<accession>A0A840UBT3</accession>
<evidence type="ECO:0000313" key="7">
    <source>
        <dbReference type="Proteomes" id="UP000591735"/>
    </source>
</evidence>
<dbReference type="PANTHER" id="PTHR39330:SF1">
    <property type="entry name" value="ETHANOLAMINE AMMONIA-LYASE SMALL SUBUNIT"/>
    <property type="match status" value="1"/>
</dbReference>
<dbReference type="Pfam" id="PF05985">
    <property type="entry name" value="EutC"/>
    <property type="match status" value="1"/>
</dbReference>
<dbReference type="GO" id="GO:0009350">
    <property type="term" value="C:ethanolamine ammonia-lyase complex"/>
    <property type="evidence" value="ECO:0007669"/>
    <property type="project" value="UniProtKB-UniRule"/>
</dbReference>
<comment type="subcellular location">
    <subcellularLocation>
        <location evidence="5">Bacterial microcompartment</location>
    </subcellularLocation>
</comment>
<dbReference type="HAMAP" id="MF_00601">
    <property type="entry name" value="EutC"/>
    <property type="match status" value="1"/>
</dbReference>
<dbReference type="GO" id="GO:0006520">
    <property type="term" value="P:amino acid metabolic process"/>
    <property type="evidence" value="ECO:0007669"/>
    <property type="project" value="InterPro"/>
</dbReference>
<keyword evidence="1 5" id="KW-0846">Cobalamin</keyword>
<keyword evidence="7" id="KW-1185">Reference proteome</keyword>
<dbReference type="InterPro" id="IPR009246">
    <property type="entry name" value="EutC"/>
</dbReference>
<dbReference type="GO" id="GO:0031419">
    <property type="term" value="F:cobalamin binding"/>
    <property type="evidence" value="ECO:0007669"/>
    <property type="project" value="UniProtKB-UniRule"/>
</dbReference>
<feature type="binding site" evidence="5">
    <location>
        <position position="215"/>
    </location>
    <ligand>
        <name>adenosylcob(III)alamin</name>
        <dbReference type="ChEBI" id="CHEBI:18408"/>
    </ligand>
</feature>
<evidence type="ECO:0000256" key="5">
    <source>
        <dbReference type="HAMAP-Rule" id="MF_00601"/>
    </source>
</evidence>
<feature type="binding site" evidence="5">
    <location>
        <position position="186"/>
    </location>
    <ligand>
        <name>adenosylcob(III)alamin</name>
        <dbReference type="ChEBI" id="CHEBI:18408"/>
    </ligand>
</feature>
<dbReference type="EC" id="4.3.1.7" evidence="5"/>
<comment type="function">
    <text evidence="5">Catalyzes the deamination of various vicinal amino-alcohols to oxo compounds. Allows this organism to utilize ethanolamine as the sole source of nitrogen and carbon in the presence of external vitamin B12.</text>
</comment>
<reference evidence="6 7" key="1">
    <citation type="submission" date="2020-08" db="EMBL/GenBank/DDBJ databases">
        <title>Genomic Encyclopedia of Type Strains, Phase IV (KMG-IV): sequencing the most valuable type-strain genomes for metagenomic binning, comparative biology and taxonomic classification.</title>
        <authorList>
            <person name="Goeker M."/>
        </authorList>
    </citation>
    <scope>NUCLEOTIDE SEQUENCE [LARGE SCALE GENOMIC DNA]</scope>
    <source>
        <strain evidence="6 7">DSM 22359</strain>
    </source>
</reference>
<proteinExistence type="inferred from homology"/>
<comment type="catalytic activity">
    <reaction evidence="5">
        <text>ethanolamine = acetaldehyde + NH4(+)</text>
        <dbReference type="Rhea" id="RHEA:15313"/>
        <dbReference type="ChEBI" id="CHEBI:15343"/>
        <dbReference type="ChEBI" id="CHEBI:28938"/>
        <dbReference type="ChEBI" id="CHEBI:57603"/>
        <dbReference type="EC" id="4.3.1.7"/>
    </reaction>
</comment>
<evidence type="ECO:0000313" key="6">
    <source>
        <dbReference type="EMBL" id="MBB5322482.1"/>
    </source>
</evidence>
<dbReference type="GO" id="GO:0031471">
    <property type="term" value="C:ethanolamine degradation polyhedral organelle"/>
    <property type="evidence" value="ECO:0007669"/>
    <property type="project" value="UniProtKB-UniRule"/>
</dbReference>
<dbReference type="InterPro" id="IPR042251">
    <property type="entry name" value="EutC_C"/>
</dbReference>
<comment type="pathway">
    <text evidence="5">Amine and polyamine degradation; ethanolamine degradation.</text>
</comment>
<protein>
    <recommendedName>
        <fullName evidence="5">Ethanolamine ammonia-lyase small subunit</fullName>
        <shortName evidence="5">EAL small subunit</shortName>
        <ecNumber evidence="5">4.3.1.7</ecNumber>
    </recommendedName>
</protein>
<comment type="caution">
    <text evidence="6">The sequence shown here is derived from an EMBL/GenBank/DDBJ whole genome shotgun (WGS) entry which is preliminary data.</text>
</comment>
<comment type="similarity">
    <text evidence="5">Belongs to the EutC family.</text>
</comment>
<name>A0A840UBT3_9GAMM</name>
<dbReference type="Proteomes" id="UP000591735">
    <property type="component" value="Unassembled WGS sequence"/>
</dbReference>